<evidence type="ECO:0000313" key="4">
    <source>
        <dbReference type="EMBL" id="GAA4387575.1"/>
    </source>
</evidence>
<dbReference type="InterPro" id="IPR000868">
    <property type="entry name" value="Isochorismatase-like_dom"/>
</dbReference>
<reference evidence="5" key="1">
    <citation type="journal article" date="2019" name="Int. J. Syst. Evol. Microbiol.">
        <title>The Global Catalogue of Microorganisms (GCM) 10K type strain sequencing project: providing services to taxonomists for standard genome sequencing and annotation.</title>
        <authorList>
            <consortium name="The Broad Institute Genomics Platform"/>
            <consortium name="The Broad Institute Genome Sequencing Center for Infectious Disease"/>
            <person name="Wu L."/>
            <person name="Ma J."/>
        </authorList>
    </citation>
    <scope>NUCLEOTIDE SEQUENCE [LARGE SCALE GENOMIC DNA]</scope>
    <source>
        <strain evidence="5">JCM 17808</strain>
    </source>
</reference>
<dbReference type="InterPro" id="IPR050272">
    <property type="entry name" value="Isochorismatase-like_hydrls"/>
</dbReference>
<accession>A0ABP8JA93</accession>
<proteinExistence type="predicted"/>
<keyword evidence="1" id="KW-0378">Hydrolase</keyword>
<feature type="region of interest" description="Disordered" evidence="2">
    <location>
        <begin position="1"/>
        <end position="32"/>
    </location>
</feature>
<comment type="caution">
    <text evidence="4">The sequence shown here is derived from an EMBL/GenBank/DDBJ whole genome shotgun (WGS) entry which is preliminary data.</text>
</comment>
<dbReference type="PANTHER" id="PTHR43540:SF9">
    <property type="entry name" value="FAMILY HYDROLASE, PUTATIVE (AFU_ORTHOLOGUE AFUA_2G08700)-RELATED"/>
    <property type="match status" value="1"/>
</dbReference>
<evidence type="ECO:0000256" key="2">
    <source>
        <dbReference type="SAM" id="MobiDB-lite"/>
    </source>
</evidence>
<sequence>MTAEPVGASGAVGAAEPAGSSDPAAAGVEGRAEGQPAFRAGRTRVPHLVVIDPQAIFAEPGSDWSSPDFAKAFARIREIAPLFEGRVSVTRWLPTADRSTAWGDYFRQWPFADVSAADPLYALVDGAAELSARPPVDAPTFGKWGAELAARAGADAHLVLTGVSTDCCVISTALAAADAGMQVSIVTDACAASSAENGRAALHVMGLYAPQIELVSAADVREMLAG</sequence>
<dbReference type="SUPFAM" id="SSF52499">
    <property type="entry name" value="Isochorismatase-like hydrolases"/>
    <property type="match status" value="1"/>
</dbReference>
<keyword evidence="5" id="KW-1185">Reference proteome</keyword>
<evidence type="ECO:0000313" key="5">
    <source>
        <dbReference type="Proteomes" id="UP001500642"/>
    </source>
</evidence>
<dbReference type="InterPro" id="IPR036380">
    <property type="entry name" value="Isochorismatase-like_sf"/>
</dbReference>
<dbReference type="PANTHER" id="PTHR43540">
    <property type="entry name" value="PEROXYUREIDOACRYLATE/UREIDOACRYLATE AMIDOHYDROLASE-RELATED"/>
    <property type="match status" value="1"/>
</dbReference>
<feature type="domain" description="Isochorismatase-like" evidence="3">
    <location>
        <begin position="48"/>
        <end position="206"/>
    </location>
</feature>
<evidence type="ECO:0000259" key="3">
    <source>
        <dbReference type="Pfam" id="PF00857"/>
    </source>
</evidence>
<dbReference type="Gene3D" id="3.40.50.850">
    <property type="entry name" value="Isochorismatase-like"/>
    <property type="match status" value="1"/>
</dbReference>
<protein>
    <submittedName>
        <fullName evidence="4">Isochorismatase family protein</fullName>
    </submittedName>
</protein>
<gene>
    <name evidence="4" type="ORF">GCM10023167_11650</name>
</gene>
<dbReference type="Pfam" id="PF00857">
    <property type="entry name" value="Isochorismatase"/>
    <property type="match status" value="1"/>
</dbReference>
<organism evidence="4 5">
    <name type="scientific">Brevibacterium pityocampae</name>
    <dbReference type="NCBI Taxonomy" id="506594"/>
    <lineage>
        <taxon>Bacteria</taxon>
        <taxon>Bacillati</taxon>
        <taxon>Actinomycetota</taxon>
        <taxon>Actinomycetes</taxon>
        <taxon>Micrococcales</taxon>
        <taxon>Brevibacteriaceae</taxon>
        <taxon>Brevibacterium</taxon>
    </lineage>
</organism>
<dbReference type="EMBL" id="BAABGL010000004">
    <property type="protein sequence ID" value="GAA4387575.1"/>
    <property type="molecule type" value="Genomic_DNA"/>
</dbReference>
<evidence type="ECO:0000256" key="1">
    <source>
        <dbReference type="ARBA" id="ARBA00022801"/>
    </source>
</evidence>
<dbReference type="Proteomes" id="UP001500642">
    <property type="component" value="Unassembled WGS sequence"/>
</dbReference>
<dbReference type="RefSeq" id="WP_345030633.1">
    <property type="nucleotide sequence ID" value="NZ_BAABGL010000004.1"/>
</dbReference>
<name>A0ABP8JA93_9MICO</name>